<reference evidence="2" key="1">
    <citation type="submission" date="2016-11" db="EMBL/GenBank/DDBJ databases">
        <title>The genome of Nicotiana attenuata.</title>
        <authorList>
            <person name="Xu S."/>
            <person name="Brockmoeller T."/>
            <person name="Gaquerel E."/>
            <person name="Navarro A."/>
            <person name="Kuhl H."/>
            <person name="Gase K."/>
            <person name="Ling Z."/>
            <person name="Zhou W."/>
            <person name="Kreitzer C."/>
            <person name="Stanke M."/>
            <person name="Tang H."/>
            <person name="Lyons E."/>
            <person name="Pandey P."/>
            <person name="Pandey S.P."/>
            <person name="Timmermann B."/>
            <person name="Baldwin I.T."/>
        </authorList>
    </citation>
    <scope>NUCLEOTIDE SEQUENCE [LARGE SCALE GENOMIC DNA]</scope>
    <source>
        <strain evidence="2">UT</strain>
    </source>
</reference>
<accession>A0A314KPK3</accession>
<dbReference type="EMBL" id="MJEQ01001309">
    <property type="protein sequence ID" value="OIT31286.1"/>
    <property type="molecule type" value="Genomic_DNA"/>
</dbReference>
<gene>
    <name evidence="2" type="ORF">A4A49_10706</name>
</gene>
<evidence type="ECO:0000313" key="2">
    <source>
        <dbReference type="EMBL" id="OIT31286.1"/>
    </source>
</evidence>
<keyword evidence="1" id="KW-0472">Membrane</keyword>
<protein>
    <submittedName>
        <fullName evidence="2">Uncharacterized protein</fullName>
    </submittedName>
</protein>
<feature type="transmembrane region" description="Helical" evidence="1">
    <location>
        <begin position="20"/>
        <end position="41"/>
    </location>
</feature>
<comment type="caution">
    <text evidence="2">The sequence shown here is derived from an EMBL/GenBank/DDBJ whole genome shotgun (WGS) entry which is preliminary data.</text>
</comment>
<dbReference type="Gramene" id="OIT31286">
    <property type="protein sequence ID" value="OIT31286"/>
    <property type="gene ID" value="A4A49_10706"/>
</dbReference>
<dbReference type="AlphaFoldDB" id="A0A314KPK3"/>
<keyword evidence="1" id="KW-1133">Transmembrane helix</keyword>
<evidence type="ECO:0000313" key="3">
    <source>
        <dbReference type="Proteomes" id="UP000187609"/>
    </source>
</evidence>
<organism evidence="2 3">
    <name type="scientific">Nicotiana attenuata</name>
    <name type="common">Coyote tobacco</name>
    <dbReference type="NCBI Taxonomy" id="49451"/>
    <lineage>
        <taxon>Eukaryota</taxon>
        <taxon>Viridiplantae</taxon>
        <taxon>Streptophyta</taxon>
        <taxon>Embryophyta</taxon>
        <taxon>Tracheophyta</taxon>
        <taxon>Spermatophyta</taxon>
        <taxon>Magnoliopsida</taxon>
        <taxon>eudicotyledons</taxon>
        <taxon>Gunneridae</taxon>
        <taxon>Pentapetalae</taxon>
        <taxon>asterids</taxon>
        <taxon>lamiids</taxon>
        <taxon>Solanales</taxon>
        <taxon>Solanaceae</taxon>
        <taxon>Nicotianoideae</taxon>
        <taxon>Nicotianeae</taxon>
        <taxon>Nicotiana</taxon>
    </lineage>
</organism>
<proteinExistence type="predicted"/>
<evidence type="ECO:0000256" key="1">
    <source>
        <dbReference type="SAM" id="Phobius"/>
    </source>
</evidence>
<dbReference type="Proteomes" id="UP000187609">
    <property type="component" value="Unassembled WGS sequence"/>
</dbReference>
<feature type="transmembrane region" description="Helical" evidence="1">
    <location>
        <begin position="53"/>
        <end position="75"/>
    </location>
</feature>
<sequence>MFFLNLCPCFFSYPLPAITLLLIRVSWYITTYLIQYINLIFPIQLQVIEKLPLVGGISQAIFWFPIVLSILQAVVGRD</sequence>
<keyword evidence="3" id="KW-1185">Reference proteome</keyword>
<name>A0A314KPK3_NICAT</name>
<keyword evidence="1" id="KW-0812">Transmembrane</keyword>